<keyword evidence="3" id="KW-1185">Reference proteome</keyword>
<protein>
    <submittedName>
        <fullName evidence="2">Uncharacterized protein</fullName>
    </submittedName>
</protein>
<dbReference type="Proteomes" id="UP001386955">
    <property type="component" value="Unassembled WGS sequence"/>
</dbReference>
<feature type="compositionally biased region" description="Basic and acidic residues" evidence="1">
    <location>
        <begin position="11"/>
        <end position="22"/>
    </location>
</feature>
<accession>A0AAN9RWY7</accession>
<name>A0AAN9RWY7_PSOTE</name>
<feature type="region of interest" description="Disordered" evidence="1">
    <location>
        <begin position="1"/>
        <end position="22"/>
    </location>
</feature>
<gene>
    <name evidence="2" type="ORF">VNO78_30641</name>
</gene>
<sequence length="117" mass="13915">MDASASGSRSGSDKGKEIDSDLERRKKIWMENNEKFFQRILPVMDEDQRQCRLIAAQYAKEENYKGWLQNWASIQSDDIDEYVWQSELNQQEQLYSASVEDQQKCRKMAREMPKRRS</sequence>
<evidence type="ECO:0000313" key="3">
    <source>
        <dbReference type="Proteomes" id="UP001386955"/>
    </source>
</evidence>
<organism evidence="2 3">
    <name type="scientific">Psophocarpus tetragonolobus</name>
    <name type="common">Winged bean</name>
    <name type="synonym">Dolichos tetragonolobus</name>
    <dbReference type="NCBI Taxonomy" id="3891"/>
    <lineage>
        <taxon>Eukaryota</taxon>
        <taxon>Viridiplantae</taxon>
        <taxon>Streptophyta</taxon>
        <taxon>Embryophyta</taxon>
        <taxon>Tracheophyta</taxon>
        <taxon>Spermatophyta</taxon>
        <taxon>Magnoliopsida</taxon>
        <taxon>eudicotyledons</taxon>
        <taxon>Gunneridae</taxon>
        <taxon>Pentapetalae</taxon>
        <taxon>rosids</taxon>
        <taxon>fabids</taxon>
        <taxon>Fabales</taxon>
        <taxon>Fabaceae</taxon>
        <taxon>Papilionoideae</taxon>
        <taxon>50 kb inversion clade</taxon>
        <taxon>NPAAA clade</taxon>
        <taxon>indigoferoid/millettioid clade</taxon>
        <taxon>Phaseoleae</taxon>
        <taxon>Psophocarpus</taxon>
    </lineage>
</organism>
<reference evidence="2 3" key="1">
    <citation type="submission" date="2024-01" db="EMBL/GenBank/DDBJ databases">
        <title>The genomes of 5 underutilized Papilionoideae crops provide insights into root nodulation and disease resistanc.</title>
        <authorList>
            <person name="Jiang F."/>
        </authorList>
    </citation>
    <scope>NUCLEOTIDE SEQUENCE [LARGE SCALE GENOMIC DNA]</scope>
    <source>
        <strain evidence="2">DUOXIRENSHENG_FW03</strain>
        <tissue evidence="2">Leaves</tissue>
    </source>
</reference>
<evidence type="ECO:0000256" key="1">
    <source>
        <dbReference type="SAM" id="MobiDB-lite"/>
    </source>
</evidence>
<dbReference type="EMBL" id="JAYMYS010000008">
    <property type="protein sequence ID" value="KAK7384938.1"/>
    <property type="molecule type" value="Genomic_DNA"/>
</dbReference>
<proteinExistence type="predicted"/>
<feature type="compositionally biased region" description="Low complexity" evidence="1">
    <location>
        <begin position="1"/>
        <end position="10"/>
    </location>
</feature>
<comment type="caution">
    <text evidence="2">The sequence shown here is derived from an EMBL/GenBank/DDBJ whole genome shotgun (WGS) entry which is preliminary data.</text>
</comment>
<evidence type="ECO:0000313" key="2">
    <source>
        <dbReference type="EMBL" id="KAK7384938.1"/>
    </source>
</evidence>
<dbReference type="AlphaFoldDB" id="A0AAN9RWY7"/>